<gene>
    <name evidence="2" type="ORF">EDD73_102129</name>
</gene>
<dbReference type="RefSeq" id="WP_131917929.1">
    <property type="nucleotide sequence ID" value="NZ_JAOQNU010000002.1"/>
</dbReference>
<evidence type="ECO:0000256" key="1">
    <source>
        <dbReference type="SAM" id="SignalP"/>
    </source>
</evidence>
<feature type="chain" id="PRO_5020459875" evidence="1">
    <location>
        <begin position="28"/>
        <end position="232"/>
    </location>
</feature>
<reference evidence="2 3" key="1">
    <citation type="submission" date="2019-03" db="EMBL/GenBank/DDBJ databases">
        <title>Genomic Encyclopedia of Type Strains, Phase IV (KMG-IV): sequencing the most valuable type-strain genomes for metagenomic binning, comparative biology and taxonomic classification.</title>
        <authorList>
            <person name="Goeker M."/>
        </authorList>
    </citation>
    <scope>NUCLEOTIDE SEQUENCE [LARGE SCALE GENOMIC DNA]</scope>
    <source>
        <strain evidence="2 3">DSM 11170</strain>
    </source>
</reference>
<dbReference type="Proteomes" id="UP000294813">
    <property type="component" value="Unassembled WGS sequence"/>
</dbReference>
<dbReference type="OrthoDB" id="2650307at2"/>
<sequence length="232" mass="26069">MVNKKKILIPLVSLCTYLTMNVGSAFAWSYSDYSHGSYVPKNGDISRTISSDKTYFITRVDFTLDSTNRTSILDYNNGGDNPGTSCDNKQAYLTLDQTAVPENTLDLEISASSVVSNLPNPKYDLEVNYVGIDNDESEVVALGSVSAYSYYMRTAWNDYRDGGSLDGGKIQAQFAMSNLGVSDYIRGRLTIYSKIHSMDSPNSKCHMRIPRWDSTYILDILRHNCNNHRRFL</sequence>
<protein>
    <submittedName>
        <fullName evidence="2">Uncharacterized protein</fullName>
    </submittedName>
</protein>
<dbReference type="EMBL" id="SLXT01000002">
    <property type="protein sequence ID" value="TCP68733.1"/>
    <property type="molecule type" value="Genomic_DNA"/>
</dbReference>
<evidence type="ECO:0000313" key="2">
    <source>
        <dbReference type="EMBL" id="TCP68733.1"/>
    </source>
</evidence>
<name>A0A4R2RYP5_9FIRM</name>
<accession>A0A4R2RYP5</accession>
<dbReference type="AlphaFoldDB" id="A0A4R2RYP5"/>
<keyword evidence="1" id="KW-0732">Signal</keyword>
<feature type="signal peptide" evidence="1">
    <location>
        <begin position="1"/>
        <end position="27"/>
    </location>
</feature>
<proteinExistence type="predicted"/>
<keyword evidence="3" id="KW-1185">Reference proteome</keyword>
<organism evidence="2 3">
    <name type="scientific">Heliophilum fasciatum</name>
    <dbReference type="NCBI Taxonomy" id="35700"/>
    <lineage>
        <taxon>Bacteria</taxon>
        <taxon>Bacillati</taxon>
        <taxon>Bacillota</taxon>
        <taxon>Clostridia</taxon>
        <taxon>Eubacteriales</taxon>
        <taxon>Heliobacteriaceae</taxon>
        <taxon>Heliophilum</taxon>
    </lineage>
</organism>
<comment type="caution">
    <text evidence="2">The sequence shown here is derived from an EMBL/GenBank/DDBJ whole genome shotgun (WGS) entry which is preliminary data.</text>
</comment>
<evidence type="ECO:0000313" key="3">
    <source>
        <dbReference type="Proteomes" id="UP000294813"/>
    </source>
</evidence>